<dbReference type="InterPro" id="IPR054708">
    <property type="entry name" value="MTPAP-like_central"/>
</dbReference>
<dbReference type="Pfam" id="PF22600">
    <property type="entry name" value="MTPAP-like_central"/>
    <property type="match status" value="1"/>
</dbReference>
<feature type="compositionally biased region" description="Polar residues" evidence="7">
    <location>
        <begin position="18"/>
        <end position="38"/>
    </location>
</feature>
<dbReference type="EMBL" id="CAJOBC010000045">
    <property type="protein sequence ID" value="CAF3525204.1"/>
    <property type="molecule type" value="Genomic_DNA"/>
</dbReference>
<comment type="cofactor">
    <cofactor evidence="2">
        <name>Mg(2+)</name>
        <dbReference type="ChEBI" id="CHEBI:18420"/>
    </cofactor>
</comment>
<evidence type="ECO:0000313" key="9">
    <source>
        <dbReference type="EMBL" id="CAF0746377.1"/>
    </source>
</evidence>
<evidence type="ECO:0000256" key="1">
    <source>
        <dbReference type="ARBA" id="ARBA00001936"/>
    </source>
</evidence>
<comment type="caution">
    <text evidence="9">The sequence shown here is derived from an EMBL/GenBank/DDBJ whole genome shotgun (WGS) entry which is preliminary data.</text>
</comment>
<evidence type="ECO:0000256" key="7">
    <source>
        <dbReference type="SAM" id="MobiDB-lite"/>
    </source>
</evidence>
<feature type="region of interest" description="Disordered" evidence="7">
    <location>
        <begin position="730"/>
        <end position="797"/>
    </location>
</feature>
<protein>
    <recommendedName>
        <fullName evidence="8">CCHC-type domain-containing protein</fullName>
    </recommendedName>
</protein>
<feature type="region of interest" description="Disordered" evidence="7">
    <location>
        <begin position="488"/>
        <end position="510"/>
    </location>
</feature>
<evidence type="ECO:0000256" key="6">
    <source>
        <dbReference type="PROSITE-ProRule" id="PRU00047"/>
    </source>
</evidence>
<feature type="region of interest" description="Disordered" evidence="7">
    <location>
        <begin position="658"/>
        <end position="686"/>
    </location>
</feature>
<dbReference type="PANTHER" id="PTHR12271">
    <property type="entry name" value="POLY A POLYMERASE CID PAP -RELATED"/>
    <property type="match status" value="1"/>
</dbReference>
<dbReference type="PANTHER" id="PTHR12271:SF66">
    <property type="entry name" value="TERMINAL URIDYLYLTRANSFERASE TAILOR"/>
    <property type="match status" value="1"/>
</dbReference>
<dbReference type="EMBL" id="CAJNOQ010000045">
    <property type="protein sequence ID" value="CAF0746377.1"/>
    <property type="molecule type" value="Genomic_DNA"/>
</dbReference>
<dbReference type="OrthoDB" id="407432at2759"/>
<dbReference type="Proteomes" id="UP000663829">
    <property type="component" value="Unassembled WGS sequence"/>
</dbReference>
<keyword evidence="3" id="KW-0808">Transferase</keyword>
<dbReference type="Pfam" id="PF03828">
    <property type="entry name" value="PAP_assoc"/>
    <property type="match status" value="2"/>
</dbReference>
<reference evidence="9" key="1">
    <citation type="submission" date="2021-02" db="EMBL/GenBank/DDBJ databases">
        <authorList>
            <person name="Nowell W R."/>
        </authorList>
    </citation>
    <scope>NUCLEOTIDE SEQUENCE</scope>
</reference>
<keyword evidence="6" id="KW-0862">Zinc</keyword>
<evidence type="ECO:0000256" key="5">
    <source>
        <dbReference type="ARBA" id="ARBA00022842"/>
    </source>
</evidence>
<dbReference type="Gene3D" id="1.10.1410.10">
    <property type="match status" value="2"/>
</dbReference>
<dbReference type="PROSITE" id="PS50158">
    <property type="entry name" value="ZF_CCHC"/>
    <property type="match status" value="1"/>
</dbReference>
<keyword evidence="5" id="KW-0460">Magnesium</keyword>
<dbReference type="CDD" id="cd05402">
    <property type="entry name" value="NT_PAP_TUTase"/>
    <property type="match status" value="1"/>
</dbReference>
<feature type="compositionally biased region" description="Polar residues" evidence="7">
    <location>
        <begin position="734"/>
        <end position="745"/>
    </location>
</feature>
<evidence type="ECO:0000313" key="10">
    <source>
        <dbReference type="EMBL" id="CAF3525204.1"/>
    </source>
</evidence>
<dbReference type="GO" id="GO:0005737">
    <property type="term" value="C:cytoplasm"/>
    <property type="evidence" value="ECO:0007669"/>
    <property type="project" value="UniProtKB-SubCell"/>
</dbReference>
<dbReference type="InterPro" id="IPR002058">
    <property type="entry name" value="PAP_assoc"/>
</dbReference>
<keyword evidence="4" id="KW-0479">Metal-binding</keyword>
<keyword evidence="11" id="KW-1185">Reference proteome</keyword>
<dbReference type="GO" id="GO:0016779">
    <property type="term" value="F:nucleotidyltransferase activity"/>
    <property type="evidence" value="ECO:0007669"/>
    <property type="project" value="InterPro"/>
</dbReference>
<dbReference type="Pfam" id="PF19088">
    <property type="entry name" value="TUTase"/>
    <property type="match status" value="1"/>
</dbReference>
<feature type="region of interest" description="Disordered" evidence="7">
    <location>
        <begin position="1301"/>
        <end position="1327"/>
    </location>
</feature>
<evidence type="ECO:0000256" key="4">
    <source>
        <dbReference type="ARBA" id="ARBA00022723"/>
    </source>
</evidence>
<feature type="compositionally biased region" description="Polar residues" evidence="7">
    <location>
        <begin position="767"/>
        <end position="783"/>
    </location>
</feature>
<dbReference type="GO" id="GO:0008270">
    <property type="term" value="F:zinc ion binding"/>
    <property type="evidence" value="ECO:0007669"/>
    <property type="project" value="UniProtKB-KW"/>
</dbReference>
<feature type="region of interest" description="Disordered" evidence="7">
    <location>
        <begin position="1248"/>
        <end position="1282"/>
    </location>
</feature>
<feature type="region of interest" description="Disordered" evidence="7">
    <location>
        <begin position="79"/>
        <end position="116"/>
    </location>
</feature>
<organism evidence="9 11">
    <name type="scientific">Didymodactylos carnosus</name>
    <dbReference type="NCBI Taxonomy" id="1234261"/>
    <lineage>
        <taxon>Eukaryota</taxon>
        <taxon>Metazoa</taxon>
        <taxon>Spiralia</taxon>
        <taxon>Gnathifera</taxon>
        <taxon>Rotifera</taxon>
        <taxon>Eurotatoria</taxon>
        <taxon>Bdelloidea</taxon>
        <taxon>Philodinida</taxon>
        <taxon>Philodinidae</taxon>
        <taxon>Didymodactylos</taxon>
    </lineage>
</organism>
<dbReference type="InterPro" id="IPR043519">
    <property type="entry name" value="NT_sf"/>
</dbReference>
<sequence length="1327" mass="152844">MNEDQTPRFPHPAKSPRKTNFQNRKNMSYSNTNNQSASRFGGYLSSFSSPPFSHKQQSQEKPVIKPLLESLTPLALLDAKPFDRRNKKRRNGRQQGHRKSQSNDFDDKMDNSSSKNFDNSTNIIAIARPSSEQLQALEICFNKTINEKFLSGNSILKRKYLFESIKKSIQQKRSDCQISIYGSVYFECCFERVGIIDIDVKFNETLQYDTLKELLEIVQQAEYCDGAKIDPDHKPSCIIMSTKGDPSIRARLTSGYTRGIHLSKLIRLYTKFDPRTLKLMRLIRYLARMYGIDNVPVTLNEQQHNEFFKACNDYEKSQKWKSKNKTSVEELFLQFLSYYLQVFSTKQFVVSIQTKMPVLKTEKNWHSRKLLVEDPTDVKRSLCQTMQAARSLEYFRSCLRSALLYFGRKQVIKKQKSDSSNVDDNSTDDFIIVDNDDIPTIEPKNLLQSSFKIFAKNLPPSVCRDQTIRQARVKDYYIRLFTKQSPPEPQLKLHKKKSNGNGGTNTEWGNEVTEEVEEAFRHDTEHDYEQMDENDQEDEIQVPLEELHIKEDDEENGIGIETFGEETEQNDIHDGLLQLPSVNEDDPSQFVQCPPETPPLDTFSSINEENDEQNGIKPDDKEGLDLATNNIGDGDNENKMILSNVTTNESERKIVLEKANDMSSASTRSGQENENKKTSEQDADSVESKNIDYLLAQLNKKQKRLLQREYERQGRVLNEIVKETFNSLIKDKPQSATETNSSPISETDIRNELPSATSSSESSTSTQVTVLASTTNQLPTKPSSPLDHIPSALSSPSKFSDEQITLTTTNSEYFYDFQAENFGAEQGAPYVCTTCNSVGHIKSECPELNIPDLVEIPQLSDAWLNKLSSICVDITTNCKPMDSDIELRKKILELLRKLFRKEYSDCELHAFGSFYNGFGFKRSDLDICVTFKDVAEDDAIENTRLLNTYTLIDPRVAQLGYMLKFLAKKCEIGDASRGTLSSYAYIIMVIHFLQQTTPPVLPVLQLLCKNDNAKSSDTYKKCGKWNVYFYEDMENLSKVWKDRSENLLSVGALWIEFLRYYTETFNYEEHIVSIRKSEPLTRWDKGWFRPTLAVEDPFELSHNLAAGLSVKNWALIRRVLIRARKAFALEPQLDISNATFADLEPLLFNIDELCPAHAPKRCEWCRGPYHIRKRCPKIATLAADQQREKQQTRTLMAQYQQTQGEMQTGFHHQQQQQLFYHSQPGYQRSTTNGYPYQTRTFENQQRYNNQSSNQNNFDFSNSQTSTPNVFPNNHHRPQQPNPNYFAQQQQQMFNSYYPQQPTTRHQFQRQYSPRTDSNQTTVVNQSA</sequence>
<feature type="compositionally biased region" description="Basic and acidic residues" evidence="7">
    <location>
        <begin position="671"/>
        <end position="686"/>
    </location>
</feature>
<dbReference type="InterPro" id="IPR045100">
    <property type="entry name" value="TUT4/7_NTP_transf"/>
</dbReference>
<accession>A0A813P777</accession>
<dbReference type="Proteomes" id="UP000681722">
    <property type="component" value="Unassembled WGS sequence"/>
</dbReference>
<name>A0A813P777_9BILA</name>
<feature type="compositionally biased region" description="Low complexity" evidence="7">
    <location>
        <begin position="755"/>
        <end position="766"/>
    </location>
</feature>
<gene>
    <name evidence="9" type="ORF">GPM918_LOCUS564</name>
    <name evidence="10" type="ORF">SRO942_LOCUS565</name>
</gene>
<feature type="domain" description="CCHC-type" evidence="8">
    <location>
        <begin position="832"/>
        <end position="847"/>
    </location>
</feature>
<feature type="compositionally biased region" description="Polar residues" evidence="7">
    <location>
        <begin position="45"/>
        <end position="60"/>
    </location>
</feature>
<dbReference type="GO" id="GO:0031123">
    <property type="term" value="P:RNA 3'-end processing"/>
    <property type="evidence" value="ECO:0007669"/>
    <property type="project" value="TreeGrafter"/>
</dbReference>
<evidence type="ECO:0000313" key="11">
    <source>
        <dbReference type="Proteomes" id="UP000663829"/>
    </source>
</evidence>
<feature type="compositionally biased region" description="Polar residues" evidence="7">
    <location>
        <begin position="661"/>
        <end position="670"/>
    </location>
</feature>
<proteinExistence type="predicted"/>
<evidence type="ECO:0000259" key="8">
    <source>
        <dbReference type="PROSITE" id="PS50158"/>
    </source>
</evidence>
<feature type="region of interest" description="Disordered" evidence="7">
    <location>
        <begin position="1"/>
        <end position="61"/>
    </location>
</feature>
<keyword evidence="6" id="KW-0863">Zinc-finger</keyword>
<evidence type="ECO:0000256" key="3">
    <source>
        <dbReference type="ARBA" id="ARBA00022679"/>
    </source>
</evidence>
<dbReference type="SMART" id="SM00343">
    <property type="entry name" value="ZnF_C2HC"/>
    <property type="match status" value="2"/>
</dbReference>
<dbReference type="GO" id="GO:0003676">
    <property type="term" value="F:nucleic acid binding"/>
    <property type="evidence" value="ECO:0007669"/>
    <property type="project" value="InterPro"/>
</dbReference>
<dbReference type="SUPFAM" id="SSF81631">
    <property type="entry name" value="PAP/OAS1 substrate-binding domain"/>
    <property type="match status" value="2"/>
</dbReference>
<feature type="compositionally biased region" description="Low complexity" evidence="7">
    <location>
        <begin position="1248"/>
        <end position="1265"/>
    </location>
</feature>
<evidence type="ECO:0000256" key="2">
    <source>
        <dbReference type="ARBA" id="ARBA00001946"/>
    </source>
</evidence>
<comment type="cofactor">
    <cofactor evidence="1">
        <name>Mn(2+)</name>
        <dbReference type="ChEBI" id="CHEBI:29035"/>
    </cofactor>
</comment>
<feature type="compositionally biased region" description="Basic residues" evidence="7">
    <location>
        <begin position="85"/>
        <end position="100"/>
    </location>
</feature>
<dbReference type="InterPro" id="IPR001878">
    <property type="entry name" value="Znf_CCHC"/>
</dbReference>
<dbReference type="SUPFAM" id="SSF81301">
    <property type="entry name" value="Nucleotidyltransferase"/>
    <property type="match status" value="1"/>
</dbReference>